<evidence type="ECO:0000259" key="3">
    <source>
        <dbReference type="Pfam" id="PF00884"/>
    </source>
</evidence>
<dbReference type="AlphaFoldDB" id="A0A2D2D6S4"/>
<keyword evidence="2" id="KW-0732">Signal</keyword>
<dbReference type="STRING" id="595536.GCA_000178815_00296"/>
<dbReference type="PANTHER" id="PTHR42693:SF43">
    <property type="entry name" value="BLL2667 PROTEIN"/>
    <property type="match status" value="1"/>
</dbReference>
<feature type="signal peptide" evidence="2">
    <location>
        <begin position="1"/>
        <end position="22"/>
    </location>
</feature>
<gene>
    <name evidence="4" type="ORF">CQW49_22055</name>
</gene>
<reference evidence="5" key="1">
    <citation type="submission" date="2017-10" db="EMBL/GenBank/DDBJ databases">
        <title>Completed PacBio SMRT sequence of Methylosinus trichosporium OB3b reveals presence of a third large plasmid.</title>
        <authorList>
            <person name="Charles T.C."/>
            <person name="Lynch M.D.J."/>
            <person name="Heil J.R."/>
            <person name="Cheng J."/>
        </authorList>
    </citation>
    <scope>NUCLEOTIDE SEQUENCE [LARGE SCALE GENOMIC DNA]</scope>
    <source>
        <strain evidence="5">OB3b</strain>
        <plasmid evidence="5">pob3b1</plasmid>
    </source>
</reference>
<comment type="similarity">
    <text evidence="1">Belongs to the sulfatase family.</text>
</comment>
<accession>A0A2D2D6S4</accession>
<dbReference type="EMBL" id="CP023738">
    <property type="protein sequence ID" value="ATQ70720.1"/>
    <property type="molecule type" value="Genomic_DNA"/>
</dbReference>
<geneLocation type="plasmid" evidence="5">
    <name>pob3b1</name>
</geneLocation>
<dbReference type="Proteomes" id="UP000230709">
    <property type="component" value="Plasmid pOB3b1"/>
</dbReference>
<dbReference type="KEGG" id="mtw:CQW49_22055"/>
<evidence type="ECO:0000256" key="2">
    <source>
        <dbReference type="SAM" id="SignalP"/>
    </source>
</evidence>
<feature type="chain" id="PRO_5013575103" evidence="2">
    <location>
        <begin position="23"/>
        <end position="754"/>
    </location>
</feature>
<dbReference type="RefSeq" id="WP_003612357.1">
    <property type="nucleotide sequence ID" value="NZ_ADVE02000002.1"/>
</dbReference>
<evidence type="ECO:0000313" key="4">
    <source>
        <dbReference type="EMBL" id="ATQ70720.1"/>
    </source>
</evidence>
<organism evidence="4 5">
    <name type="scientific">Methylosinus trichosporium (strain ATCC 35070 / NCIMB 11131 / UNIQEM 75 / OB3b)</name>
    <dbReference type="NCBI Taxonomy" id="595536"/>
    <lineage>
        <taxon>Bacteria</taxon>
        <taxon>Pseudomonadati</taxon>
        <taxon>Pseudomonadota</taxon>
        <taxon>Alphaproteobacteria</taxon>
        <taxon>Hyphomicrobiales</taxon>
        <taxon>Methylocystaceae</taxon>
        <taxon>Methylosinus</taxon>
    </lineage>
</organism>
<dbReference type="Pfam" id="PF00884">
    <property type="entry name" value="Sulfatase"/>
    <property type="match status" value="1"/>
</dbReference>
<name>A0A2D2D6S4_METT3</name>
<proteinExistence type="inferred from homology"/>
<evidence type="ECO:0000313" key="5">
    <source>
        <dbReference type="Proteomes" id="UP000230709"/>
    </source>
</evidence>
<keyword evidence="4" id="KW-0614">Plasmid</keyword>
<keyword evidence="5" id="KW-1185">Reference proteome</keyword>
<evidence type="ECO:0000256" key="1">
    <source>
        <dbReference type="ARBA" id="ARBA00008779"/>
    </source>
</evidence>
<dbReference type="Gene3D" id="3.40.720.10">
    <property type="entry name" value="Alkaline Phosphatase, subunit A"/>
    <property type="match status" value="1"/>
</dbReference>
<dbReference type="InterPro" id="IPR000917">
    <property type="entry name" value="Sulfatase_N"/>
</dbReference>
<sequence length="754" mass="81919">MKTTTLATLTLALHICVAAASAQTVAKAEAPSWPRGPQAPAGAPNIVLVLLDDVGFGATSTFGGATATPELDRLARSGLRYNAFHVSALCSPTRAALLSGRTDHQIGFGTVADIAAPYPGYNAHWPKSAASIARVLRDNGYSTAAFGKWHNTPYEEISPDGPFERWPTGLGFDYFYGFLAGYDSQWSPRLYRGTVPADPPKSAEQGYHLTSDLVDDAVHWLRRHEAIAPQKPFFLYFAPGATHWPHHVPKDYIAKYRGKFDQGWDRLREETFARQKQLGVIPADAELTPRPAELPAWAELRPEQRALYARQMEVYSAFLEHTDHEVGRLLDTLRADGIADDTLVLYIAGDNGGSGEGGLDGRDVINADGSIPSTQERLKQAERFGEERFDNHYAAAWAWSSSTPFQWMKQAASHLGGSRDPLIVSWPARIADKGGLRTQFQHITDIAPTIYEAAGVKFPESVDGVRQIPLEGASFVKSFVDAAAPSSHPRQVFETVGNRGVYADGWWAGARHEPPWRLQRAAAPLGQHPWELYDLAHDFSQAHDLAAQRPEKLAELIALFETEAKRTQIYPILPERTPLPSPADGRDLFVYRAGADDIPSRIGPKLSGRAHRIVVDLVVPKGGADGVLLADGGDYGGFTLYVKDGLLQYDANSFGAITGHVASQARLPSGKLRVAFEFTPAPGAPPRGPNGPFPGAGKLFIGETLAGEGRIDNLVLSYNETLDLGRDGGAPVSPAYASPFPYAGEIESARVELR</sequence>
<dbReference type="PANTHER" id="PTHR42693">
    <property type="entry name" value="ARYLSULFATASE FAMILY MEMBER"/>
    <property type="match status" value="1"/>
</dbReference>
<protein>
    <submittedName>
        <fullName evidence="4">Arylsulfatase</fullName>
    </submittedName>
</protein>
<feature type="domain" description="Sulfatase N-terminal" evidence="3">
    <location>
        <begin position="44"/>
        <end position="456"/>
    </location>
</feature>
<dbReference type="SUPFAM" id="SSF53649">
    <property type="entry name" value="Alkaline phosphatase-like"/>
    <property type="match status" value="1"/>
</dbReference>
<dbReference type="CDD" id="cd16025">
    <property type="entry name" value="PAS_like"/>
    <property type="match status" value="1"/>
</dbReference>
<dbReference type="Gene3D" id="3.30.1120.10">
    <property type="match status" value="1"/>
</dbReference>
<dbReference type="InterPro" id="IPR017850">
    <property type="entry name" value="Alkaline_phosphatase_core_sf"/>
</dbReference>
<dbReference type="InterPro" id="IPR050738">
    <property type="entry name" value="Sulfatase"/>
</dbReference>